<dbReference type="PANTHER" id="PTHR42810:SF2">
    <property type="entry name" value="PURINE PERMEASE C1399.01C-RELATED"/>
    <property type="match status" value="1"/>
</dbReference>
<sequence length="569" mass="59018">MSHKPAGLIYGVDDTPPLGINILSGLQHVGLMSIYLVYPVLIAQAAGASAEVAASLVSATLIALAVATLLQVITIGPIGSGFLCQPTSSVVYIVPSLVAARSGNLAAVFGMTMLAGLFEVALARVLPRLRPIFTPEITGLVVLLTGISVGVVGLRTALGGGPSVAEPAEVDLLLGLGTLGLMVALNVWGRGALRVFSVLIGLVAGCAAGWLLGRFDAEEVARLSDAPAFAAPLLGHVGWSFDAGLLLPFLIGAVAAVLKVIGNVTTSQKATQVGWVRADMRSISRGVLADGLGAVVAGAIGAPGINSSSSAVGLATATGVASRRVGWSVAAILLVFAFVPKLGMLFNLVPRSVLGAALVFSSTFIVTNGLVIMTSRLLDARKTLVIGLAIVFGLAVEIFPGLLVVLPPALRPSFGNSLVFGTLVGLGLNLLFRIGLRRSVSMSVAPEAIDPEALEEFLDGQGAAWGARSDVIERAKFNLVQSIETLAGSGVASGPLHIEASFDEFNLDLRVSYVGEQLELPEQRPSIEEIIESDHGERRLAGFLLRRFADRVTSRRAGERATVGFHFDH</sequence>
<evidence type="ECO:0000256" key="1">
    <source>
        <dbReference type="ARBA" id="ARBA00004141"/>
    </source>
</evidence>
<feature type="transmembrane region" description="Helical" evidence="7">
    <location>
        <begin position="233"/>
        <end position="258"/>
    </location>
</feature>
<feature type="transmembrane region" description="Helical" evidence="7">
    <location>
        <begin position="53"/>
        <end position="73"/>
    </location>
</feature>
<comment type="similarity">
    <text evidence="2">Belongs to the nucleobase:cation symporter-2 (NCS2) (TC 2.A.40) family.</text>
</comment>
<dbReference type="PANTHER" id="PTHR42810">
    <property type="entry name" value="PURINE PERMEASE C1399.01C-RELATED"/>
    <property type="match status" value="1"/>
</dbReference>
<dbReference type="RefSeq" id="WP_301811852.1">
    <property type="nucleotide sequence ID" value="NZ_JAUJZH010000013.1"/>
</dbReference>
<keyword evidence="6 7" id="KW-0472">Membrane</keyword>
<keyword evidence="3" id="KW-0813">Transport</keyword>
<feature type="transmembrane region" description="Helical" evidence="7">
    <location>
        <begin position="137"/>
        <end position="158"/>
    </location>
</feature>
<evidence type="ECO:0000256" key="7">
    <source>
        <dbReference type="SAM" id="Phobius"/>
    </source>
</evidence>
<evidence type="ECO:0000256" key="2">
    <source>
        <dbReference type="ARBA" id="ARBA00008821"/>
    </source>
</evidence>
<keyword evidence="4 7" id="KW-0812">Transmembrane</keyword>
<evidence type="ECO:0000313" key="9">
    <source>
        <dbReference type="Proteomes" id="UP001169027"/>
    </source>
</evidence>
<comment type="caution">
    <text evidence="8">The sequence shown here is derived from an EMBL/GenBank/DDBJ whole genome shotgun (WGS) entry which is preliminary data.</text>
</comment>
<dbReference type="Pfam" id="PF00860">
    <property type="entry name" value="Xan_ur_permease"/>
    <property type="match status" value="1"/>
</dbReference>
<feature type="transmembrane region" description="Helical" evidence="7">
    <location>
        <begin position="418"/>
        <end position="436"/>
    </location>
</feature>
<reference evidence="8" key="1">
    <citation type="submission" date="2023-06" db="EMBL/GenBank/DDBJ databases">
        <authorList>
            <person name="Jiang Y."/>
            <person name="Liu Q."/>
        </authorList>
    </citation>
    <scope>NUCLEOTIDE SEQUENCE</scope>
    <source>
        <strain evidence="8">CGMCC 1.12090</strain>
    </source>
</reference>
<dbReference type="InterPro" id="IPR006043">
    <property type="entry name" value="NCS2"/>
</dbReference>
<protein>
    <submittedName>
        <fullName evidence="8">Solute carrier family 23 protein</fullName>
    </submittedName>
</protein>
<name>A0ABT8S776_9BURK</name>
<organism evidence="8 9">
    <name type="scientific">Variovorax ginsengisoli</name>
    <dbReference type="NCBI Taxonomy" id="363844"/>
    <lineage>
        <taxon>Bacteria</taxon>
        <taxon>Pseudomonadati</taxon>
        <taxon>Pseudomonadota</taxon>
        <taxon>Betaproteobacteria</taxon>
        <taxon>Burkholderiales</taxon>
        <taxon>Comamonadaceae</taxon>
        <taxon>Variovorax</taxon>
    </lineage>
</organism>
<feature type="transmembrane region" description="Helical" evidence="7">
    <location>
        <begin position="352"/>
        <end position="372"/>
    </location>
</feature>
<feature type="transmembrane region" description="Helical" evidence="7">
    <location>
        <begin position="325"/>
        <end position="346"/>
    </location>
</feature>
<keyword evidence="9" id="KW-1185">Reference proteome</keyword>
<evidence type="ECO:0000313" key="8">
    <source>
        <dbReference type="EMBL" id="MDO1534318.1"/>
    </source>
</evidence>
<feature type="transmembrane region" description="Helical" evidence="7">
    <location>
        <begin position="20"/>
        <end position="41"/>
    </location>
</feature>
<keyword evidence="5 7" id="KW-1133">Transmembrane helix</keyword>
<comment type="subcellular location">
    <subcellularLocation>
        <location evidence="1">Membrane</location>
        <topology evidence="1">Multi-pass membrane protein</topology>
    </subcellularLocation>
</comment>
<accession>A0ABT8S776</accession>
<feature type="transmembrane region" description="Helical" evidence="7">
    <location>
        <begin position="195"/>
        <end position="213"/>
    </location>
</feature>
<evidence type="ECO:0000256" key="3">
    <source>
        <dbReference type="ARBA" id="ARBA00022448"/>
    </source>
</evidence>
<evidence type="ECO:0000256" key="5">
    <source>
        <dbReference type="ARBA" id="ARBA00022989"/>
    </source>
</evidence>
<evidence type="ECO:0000256" key="4">
    <source>
        <dbReference type="ARBA" id="ARBA00022692"/>
    </source>
</evidence>
<dbReference type="EMBL" id="JAUKVY010000013">
    <property type="protein sequence ID" value="MDO1534318.1"/>
    <property type="molecule type" value="Genomic_DNA"/>
</dbReference>
<evidence type="ECO:0000256" key="6">
    <source>
        <dbReference type="ARBA" id="ARBA00023136"/>
    </source>
</evidence>
<proteinExistence type="inferred from homology"/>
<dbReference type="Proteomes" id="UP001169027">
    <property type="component" value="Unassembled WGS sequence"/>
</dbReference>
<feature type="transmembrane region" description="Helical" evidence="7">
    <location>
        <begin position="105"/>
        <end position="125"/>
    </location>
</feature>
<feature type="transmembrane region" description="Helical" evidence="7">
    <location>
        <begin position="384"/>
        <end position="406"/>
    </location>
</feature>
<feature type="transmembrane region" description="Helical" evidence="7">
    <location>
        <begin position="170"/>
        <end position="188"/>
    </location>
</feature>
<dbReference type="NCBIfam" id="NF037981">
    <property type="entry name" value="NCS2_1"/>
    <property type="match status" value="1"/>
</dbReference>
<gene>
    <name evidence="8" type="ORF">Q2T77_18675</name>
</gene>